<proteinExistence type="predicted"/>
<accession>A0ABV5GJJ6</accession>
<protein>
    <submittedName>
        <fullName evidence="4">T9SS type A sorting domain-containing protein</fullName>
    </submittedName>
</protein>
<dbReference type="Pfam" id="PF18962">
    <property type="entry name" value="Por_Secre_tail"/>
    <property type="match status" value="1"/>
</dbReference>
<dbReference type="SUPFAM" id="SSF51126">
    <property type="entry name" value="Pectin lyase-like"/>
    <property type="match status" value="1"/>
</dbReference>
<feature type="signal peptide" evidence="2">
    <location>
        <begin position="1"/>
        <end position="21"/>
    </location>
</feature>
<evidence type="ECO:0000256" key="2">
    <source>
        <dbReference type="SAM" id="SignalP"/>
    </source>
</evidence>
<reference evidence="4 5" key="1">
    <citation type="submission" date="2024-09" db="EMBL/GenBank/DDBJ databases">
        <authorList>
            <person name="Sun Q."/>
            <person name="Mori K."/>
        </authorList>
    </citation>
    <scope>NUCLEOTIDE SEQUENCE [LARGE SCALE GENOMIC DNA]</scope>
    <source>
        <strain evidence="4 5">CECT 7955</strain>
    </source>
</reference>
<feature type="domain" description="Secretion system C-terminal sorting" evidence="3">
    <location>
        <begin position="584"/>
        <end position="655"/>
    </location>
</feature>
<evidence type="ECO:0000259" key="3">
    <source>
        <dbReference type="Pfam" id="PF18962"/>
    </source>
</evidence>
<evidence type="ECO:0000256" key="1">
    <source>
        <dbReference type="ARBA" id="ARBA00022729"/>
    </source>
</evidence>
<dbReference type="RefSeq" id="WP_236454115.1">
    <property type="nucleotide sequence ID" value="NZ_CBCSGE010000020.1"/>
</dbReference>
<comment type="caution">
    <text evidence="4">The sequence shown here is derived from an EMBL/GenBank/DDBJ whole genome shotgun (WGS) entry which is preliminary data.</text>
</comment>
<dbReference type="InterPro" id="IPR026444">
    <property type="entry name" value="Secre_tail"/>
</dbReference>
<name>A0ABV5GJJ6_9FLAO</name>
<dbReference type="EMBL" id="JBHMEY010000007">
    <property type="protein sequence ID" value="MFB9095534.1"/>
    <property type="molecule type" value="Genomic_DNA"/>
</dbReference>
<feature type="chain" id="PRO_5046672446" evidence="2">
    <location>
        <begin position="22"/>
        <end position="658"/>
    </location>
</feature>
<keyword evidence="1 2" id="KW-0732">Signal</keyword>
<dbReference type="InterPro" id="IPR011050">
    <property type="entry name" value="Pectin_lyase_fold/virulence"/>
</dbReference>
<evidence type="ECO:0000313" key="4">
    <source>
        <dbReference type="EMBL" id="MFB9095534.1"/>
    </source>
</evidence>
<sequence>MKRILKIGTLALFLCAELISAQVVTSHVNAANTLWTNYGRNGANPTQLPNAIPSNVSVANLDKVTIAPNYAALKTAMENMAANNGGVISFNNPSKVTISFNDIININNANGPLKTIVIQGNNKITFNGSNKTSIFVVRGNLRLIIQNAIFTNCKLTKAIVQNKSKFRTGGGAIEVAQPASLRVRTCQFLNNTVEDYDGVTENQNGAAIRFNNYTSGEVFDCTFKGNKAVTGGAIAGTSINKLIVINSTFDGNISNGYSSKTGTKRTVVEGAGAIRVDRTINPIEIYGSTFVNNSANQKCSVIETFIYPVPAPGVPRTANTVDRGTFPDATKGVNALIMDGCVFRNNKFYNYVGAVNPDRNAFFSGPLLLQSGEPGPLTNFTRAKVKLTNCVFDNNQCGEANIRMINDFSITNTIFANTKYLNLTNSAGRYNRGAVMLQRIPSGGNFDRCTFYNNEPSTAMHQNVTASGIFSFQSGIENIVTVTNSIFFRTNSNAAYRQTVKPFKGFGNNQFIPGANMSLFDKVTVNNSNTTNPNITPQNIDNMCLGVNSLPLNIGGLPDCGSNKADFEEESTLEELKTKDGVLVYPNPTNNGWVDIQLSSEIYTNFEVFDNLGRSIIRKEMTNGVNNYNIDLSNYNSGIYFLNARSNEEFKTIKIVKQ</sequence>
<dbReference type="Proteomes" id="UP001589607">
    <property type="component" value="Unassembled WGS sequence"/>
</dbReference>
<dbReference type="NCBIfam" id="TIGR04183">
    <property type="entry name" value="Por_Secre_tail"/>
    <property type="match status" value="1"/>
</dbReference>
<gene>
    <name evidence="4" type="ORF">ACFFVF_03320</name>
</gene>
<evidence type="ECO:0000313" key="5">
    <source>
        <dbReference type="Proteomes" id="UP001589607"/>
    </source>
</evidence>
<organism evidence="4 5">
    <name type="scientific">Flavobacterium jumunjinense</name>
    <dbReference type="NCBI Taxonomy" id="998845"/>
    <lineage>
        <taxon>Bacteria</taxon>
        <taxon>Pseudomonadati</taxon>
        <taxon>Bacteroidota</taxon>
        <taxon>Flavobacteriia</taxon>
        <taxon>Flavobacteriales</taxon>
        <taxon>Flavobacteriaceae</taxon>
        <taxon>Flavobacterium</taxon>
    </lineage>
</organism>
<keyword evidence="5" id="KW-1185">Reference proteome</keyword>